<proteinExistence type="inferred from homology"/>
<evidence type="ECO:0000313" key="6">
    <source>
        <dbReference type="EMBL" id="MBD0777393.1"/>
    </source>
</evidence>
<evidence type="ECO:0000259" key="5">
    <source>
        <dbReference type="Pfam" id="PF25087"/>
    </source>
</evidence>
<keyword evidence="3 6" id="KW-0808">Transferase</keyword>
<evidence type="ECO:0000256" key="4">
    <source>
        <dbReference type="ARBA" id="ARBA00023315"/>
    </source>
</evidence>
<evidence type="ECO:0000256" key="2">
    <source>
        <dbReference type="ARBA" id="ARBA00007947"/>
    </source>
</evidence>
<dbReference type="PANTHER" id="PTHR43584">
    <property type="entry name" value="NUCLEOTIDYL TRANSFERASE"/>
    <property type="match status" value="1"/>
</dbReference>
<protein>
    <submittedName>
        <fullName evidence="6">LpxA family transferase</fullName>
    </submittedName>
</protein>
<name>A0ABR7V2K8_9FLAO</name>
<dbReference type="GO" id="GO:0016740">
    <property type="term" value="F:transferase activity"/>
    <property type="evidence" value="ECO:0007669"/>
    <property type="project" value="UniProtKB-KW"/>
</dbReference>
<comment type="similarity">
    <text evidence="2">In the N-terminal section; belongs to the N-acetylglucosamine-1-phosphate uridyltransferase family.</text>
</comment>
<gene>
    <name evidence="6" type="ORF">HPE56_06285</name>
</gene>
<evidence type="ECO:0000313" key="7">
    <source>
        <dbReference type="Proteomes" id="UP001166021"/>
    </source>
</evidence>
<keyword evidence="4" id="KW-0012">Acyltransferase</keyword>
<reference evidence="6" key="1">
    <citation type="submission" date="2020-05" db="EMBL/GenBank/DDBJ databases">
        <title>The draft genome sequence of Maribacter sp. ANRC-HE7.</title>
        <authorList>
            <person name="Mu L."/>
        </authorList>
    </citation>
    <scope>NUCLEOTIDE SEQUENCE</scope>
    <source>
        <strain evidence="6">ANRC-HE7</strain>
    </source>
</reference>
<dbReference type="PANTHER" id="PTHR43584:SF8">
    <property type="entry name" value="N-ACETYLMURAMATE ALPHA-1-PHOSPHATE URIDYLYLTRANSFERASE"/>
    <property type="match status" value="1"/>
</dbReference>
<dbReference type="SUPFAM" id="SSF51161">
    <property type="entry name" value="Trimeric LpxA-like enzymes"/>
    <property type="match status" value="1"/>
</dbReference>
<dbReference type="Proteomes" id="UP001166021">
    <property type="component" value="Unassembled WGS sequence"/>
</dbReference>
<dbReference type="InterPro" id="IPR056729">
    <property type="entry name" value="GMPPB_C"/>
</dbReference>
<dbReference type="InterPro" id="IPR011004">
    <property type="entry name" value="Trimer_LpxA-like_sf"/>
</dbReference>
<sequence>MDLSEFIKDIYHDLPFLPRDLPPWEIINNLEKTIKHLLSNLETTNYKIVNQVAIHETALVENGVTIKPNTIIGPRCTIKAGSYLRNGVYLVSDVVIGANCEIKQSILFKNSRAAHLNYIGNSLIGEDVNLEAGSILANHFNEREDKTIRIFLEDKIVETNAIKFGSLIGDHSRIGANSVLNPGTILYVKSVVPRLTHVDQLG</sequence>
<evidence type="ECO:0000256" key="1">
    <source>
        <dbReference type="ARBA" id="ARBA00007707"/>
    </source>
</evidence>
<dbReference type="InterPro" id="IPR001451">
    <property type="entry name" value="Hexapep"/>
</dbReference>
<dbReference type="RefSeq" id="WP_188242925.1">
    <property type="nucleotide sequence ID" value="NZ_JABTCF010000003.1"/>
</dbReference>
<dbReference type="EMBL" id="JABTCF010000003">
    <property type="protein sequence ID" value="MBD0777393.1"/>
    <property type="molecule type" value="Genomic_DNA"/>
</dbReference>
<dbReference type="Gene3D" id="2.160.10.10">
    <property type="entry name" value="Hexapeptide repeat proteins"/>
    <property type="match status" value="1"/>
</dbReference>
<comment type="caution">
    <text evidence="6">The sequence shown here is derived from an EMBL/GenBank/DDBJ whole genome shotgun (WGS) entry which is preliminary data.</text>
</comment>
<evidence type="ECO:0000256" key="3">
    <source>
        <dbReference type="ARBA" id="ARBA00022679"/>
    </source>
</evidence>
<keyword evidence="7" id="KW-1185">Reference proteome</keyword>
<dbReference type="Pfam" id="PF25087">
    <property type="entry name" value="GMPPB_C"/>
    <property type="match status" value="1"/>
</dbReference>
<organism evidence="6 7">
    <name type="scientific">Maribacter aquimaris</name>
    <dbReference type="NCBI Taxonomy" id="2737171"/>
    <lineage>
        <taxon>Bacteria</taxon>
        <taxon>Pseudomonadati</taxon>
        <taxon>Bacteroidota</taxon>
        <taxon>Flavobacteriia</taxon>
        <taxon>Flavobacteriales</taxon>
        <taxon>Flavobacteriaceae</taxon>
        <taxon>Maribacter</taxon>
    </lineage>
</organism>
<comment type="similarity">
    <text evidence="1">In the C-terminal section; belongs to the transferase hexapeptide repeat family.</text>
</comment>
<dbReference type="Pfam" id="PF14602">
    <property type="entry name" value="Hexapep_2"/>
    <property type="match status" value="1"/>
</dbReference>
<dbReference type="InterPro" id="IPR050065">
    <property type="entry name" value="GlmU-like"/>
</dbReference>
<feature type="domain" description="Mannose-1-phosphate guanyltransferase C-terminal" evidence="5">
    <location>
        <begin position="48"/>
        <end position="138"/>
    </location>
</feature>
<accession>A0ABR7V2K8</accession>